<evidence type="ECO:0000256" key="1">
    <source>
        <dbReference type="ARBA" id="ARBA00023015"/>
    </source>
</evidence>
<dbReference type="PANTHER" id="PTHR43537:SF45">
    <property type="entry name" value="GNTR FAMILY REGULATORY PROTEIN"/>
    <property type="match status" value="1"/>
</dbReference>
<organism evidence="5 6">
    <name type="scientific">Albidovulum sediminicola</name>
    <dbReference type="NCBI Taxonomy" id="2984331"/>
    <lineage>
        <taxon>Bacteria</taxon>
        <taxon>Pseudomonadati</taxon>
        <taxon>Pseudomonadota</taxon>
        <taxon>Alphaproteobacteria</taxon>
        <taxon>Rhodobacterales</taxon>
        <taxon>Paracoccaceae</taxon>
        <taxon>Albidovulum</taxon>
    </lineage>
</organism>
<evidence type="ECO:0000259" key="4">
    <source>
        <dbReference type="PROSITE" id="PS50949"/>
    </source>
</evidence>
<gene>
    <name evidence="5" type="ORF">OE647_15470</name>
</gene>
<dbReference type="Proteomes" id="UP001652503">
    <property type="component" value="Unassembled WGS sequence"/>
</dbReference>
<dbReference type="Gene3D" id="1.10.10.10">
    <property type="entry name" value="Winged helix-like DNA-binding domain superfamily/Winged helix DNA-binding domain"/>
    <property type="match status" value="1"/>
</dbReference>
<dbReference type="PANTHER" id="PTHR43537">
    <property type="entry name" value="TRANSCRIPTIONAL REGULATOR, GNTR FAMILY"/>
    <property type="match status" value="1"/>
</dbReference>
<dbReference type="SUPFAM" id="SSF48008">
    <property type="entry name" value="GntR ligand-binding domain-like"/>
    <property type="match status" value="1"/>
</dbReference>
<dbReference type="PROSITE" id="PS50949">
    <property type="entry name" value="HTH_GNTR"/>
    <property type="match status" value="1"/>
</dbReference>
<dbReference type="InterPro" id="IPR011711">
    <property type="entry name" value="GntR_C"/>
</dbReference>
<dbReference type="InterPro" id="IPR008920">
    <property type="entry name" value="TF_FadR/GntR_C"/>
</dbReference>
<accession>A0ABT2Z4P2</accession>
<protein>
    <submittedName>
        <fullName evidence="5">GntR family transcriptional regulator</fullName>
    </submittedName>
</protein>
<dbReference type="PRINTS" id="PR00035">
    <property type="entry name" value="HTHGNTR"/>
</dbReference>
<proteinExistence type="predicted"/>
<dbReference type="SMART" id="SM00345">
    <property type="entry name" value="HTH_GNTR"/>
    <property type="match status" value="1"/>
</dbReference>
<comment type="caution">
    <text evidence="5">The sequence shown here is derived from an EMBL/GenBank/DDBJ whole genome shotgun (WGS) entry which is preliminary data.</text>
</comment>
<dbReference type="InterPro" id="IPR036390">
    <property type="entry name" value="WH_DNA-bd_sf"/>
</dbReference>
<keyword evidence="1" id="KW-0805">Transcription regulation</keyword>
<evidence type="ECO:0000313" key="5">
    <source>
        <dbReference type="EMBL" id="MCV2866123.1"/>
    </source>
</evidence>
<dbReference type="Pfam" id="PF00392">
    <property type="entry name" value="GntR"/>
    <property type="match status" value="1"/>
</dbReference>
<dbReference type="EMBL" id="JAOWLA010000015">
    <property type="protein sequence ID" value="MCV2866123.1"/>
    <property type="molecule type" value="Genomic_DNA"/>
</dbReference>
<keyword evidence="2" id="KW-0238">DNA-binding</keyword>
<dbReference type="RefSeq" id="WP_263722655.1">
    <property type="nucleotide sequence ID" value="NZ_JAOWLA010000015.1"/>
</dbReference>
<reference evidence="5 6" key="1">
    <citation type="submission" date="2022-10" db="EMBL/GenBank/DDBJ databases">
        <title>Defluviimonas sp. nov., isolated from ocean surface water.</title>
        <authorList>
            <person name="He W."/>
            <person name="Wang L."/>
            <person name="Zhang D.-F."/>
        </authorList>
    </citation>
    <scope>NUCLEOTIDE SEQUENCE [LARGE SCALE GENOMIC DNA]</scope>
    <source>
        <strain evidence="5 6">WL0075</strain>
    </source>
</reference>
<keyword evidence="6" id="KW-1185">Reference proteome</keyword>
<dbReference type="Gene3D" id="1.20.120.530">
    <property type="entry name" value="GntR ligand-binding domain-like"/>
    <property type="match status" value="1"/>
</dbReference>
<dbReference type="InterPro" id="IPR000524">
    <property type="entry name" value="Tscrpt_reg_HTH_GntR"/>
</dbReference>
<evidence type="ECO:0000313" key="6">
    <source>
        <dbReference type="Proteomes" id="UP001652503"/>
    </source>
</evidence>
<dbReference type="Pfam" id="PF07729">
    <property type="entry name" value="FCD"/>
    <property type="match status" value="1"/>
</dbReference>
<feature type="domain" description="HTH gntR-type" evidence="4">
    <location>
        <begin position="14"/>
        <end position="81"/>
    </location>
</feature>
<keyword evidence="3" id="KW-0804">Transcription</keyword>
<evidence type="ECO:0000256" key="3">
    <source>
        <dbReference type="ARBA" id="ARBA00023163"/>
    </source>
</evidence>
<dbReference type="SUPFAM" id="SSF46785">
    <property type="entry name" value="Winged helix' DNA-binding domain"/>
    <property type="match status" value="1"/>
</dbReference>
<evidence type="ECO:0000256" key="2">
    <source>
        <dbReference type="ARBA" id="ARBA00023125"/>
    </source>
</evidence>
<dbReference type="CDD" id="cd07377">
    <property type="entry name" value="WHTH_GntR"/>
    <property type="match status" value="1"/>
</dbReference>
<sequence>MTASKKMEAPVRKPRPGKAVYDRIREMAISYEFLPDESINEAALASALGVSRSPVRDALNRLVTEGLITFRPNYGFFARSLTDAELFDLAETRLCLEREALERAFERGTKEEAEELLSFWSAIDATLKTADPKMTARADEDFHMRIFRMARNAVLSAMIETINARIRFIREIEIETPIREGADFTEHFNIARALVAGDRAAGIAALNRHLKFTRDNARSVLREGIIRVYQTRR</sequence>
<dbReference type="SMART" id="SM00895">
    <property type="entry name" value="FCD"/>
    <property type="match status" value="1"/>
</dbReference>
<dbReference type="InterPro" id="IPR036388">
    <property type="entry name" value="WH-like_DNA-bd_sf"/>
</dbReference>
<name>A0ABT2Z4P2_9RHOB</name>